<accession>A0ABR3EUR1</accession>
<feature type="region of interest" description="Disordered" evidence="1">
    <location>
        <begin position="514"/>
        <end position="553"/>
    </location>
</feature>
<feature type="region of interest" description="Disordered" evidence="1">
    <location>
        <begin position="66"/>
        <end position="92"/>
    </location>
</feature>
<feature type="compositionally biased region" description="Polar residues" evidence="1">
    <location>
        <begin position="1"/>
        <end position="10"/>
    </location>
</feature>
<keyword evidence="3" id="KW-1185">Reference proteome</keyword>
<sequence length="586" mass="63106">MPQTPTTPLSPVSHLPPTPWLNRVRAGSPASSLFAGGRKRALSSVSSLSHIREPSHITWLDALETQASSSEEDDSPFRDVDESSGGSEISNLSLSHGAYAESRGSVATSLDSPIEPVTLCRPRSEVLRLSDDQVQKLTQSFNSYVLGHSITSLASLPRHPRFSSNLSSFMAPNTPRRLSLDTSVSRKERDLSQYTDKYHDSSPTQRQGRVSLSCDIPYAIPYATPAARRSRRSTVSNNAPFTAPSRTSLLTPVLSRSSAASRVVDTKLAEDLFECWTRGEAQPVFMSHQRQLHQRHGRSASAGSHPAGYHYVKRSNSLTQRSNYEALARVGGVRIRSSLSIRGGRVLTDDAGKQLHLSSAQSAHIADVPIDGDHYYDDQSLDGEGDETSTAPSTSGPITPSSAHFPSTALSSASCSRRASVSQTIEEEDSDRECGSAGISIPGLRLRQGFAHSYAPRQPSMPVPAGKSGPTAIEDDPSSFLNPRRAPRPPVSEELAEICPEVKATRALLSASRPLSWGNRPQTSPGGTATVHPKGRFGASNHSLPTVNEEAGQKKKWVSKLGIGHFGLKSIGVKVKAESGRVRFAQ</sequence>
<comment type="caution">
    <text evidence="2">The sequence shown here is derived from an EMBL/GenBank/DDBJ whole genome shotgun (WGS) entry which is preliminary data.</text>
</comment>
<feature type="compositionally biased region" description="Basic and acidic residues" evidence="1">
    <location>
        <begin position="184"/>
        <end position="200"/>
    </location>
</feature>
<feature type="compositionally biased region" description="Polar residues" evidence="1">
    <location>
        <begin position="201"/>
        <end position="210"/>
    </location>
</feature>
<organism evidence="2 3">
    <name type="scientific">Marasmius crinis-equi</name>
    <dbReference type="NCBI Taxonomy" id="585013"/>
    <lineage>
        <taxon>Eukaryota</taxon>
        <taxon>Fungi</taxon>
        <taxon>Dikarya</taxon>
        <taxon>Basidiomycota</taxon>
        <taxon>Agaricomycotina</taxon>
        <taxon>Agaricomycetes</taxon>
        <taxon>Agaricomycetidae</taxon>
        <taxon>Agaricales</taxon>
        <taxon>Marasmiineae</taxon>
        <taxon>Marasmiaceae</taxon>
        <taxon>Marasmius</taxon>
    </lineage>
</organism>
<feature type="region of interest" description="Disordered" evidence="1">
    <location>
        <begin position="1"/>
        <end position="21"/>
    </location>
</feature>
<evidence type="ECO:0000313" key="2">
    <source>
        <dbReference type="EMBL" id="KAL0566638.1"/>
    </source>
</evidence>
<feature type="region of interest" description="Disordered" evidence="1">
    <location>
        <begin position="420"/>
        <end position="439"/>
    </location>
</feature>
<evidence type="ECO:0000256" key="1">
    <source>
        <dbReference type="SAM" id="MobiDB-lite"/>
    </source>
</evidence>
<proteinExistence type="predicted"/>
<name>A0ABR3EUR1_9AGAR</name>
<feature type="region of interest" description="Disordered" evidence="1">
    <location>
        <begin position="173"/>
        <end position="210"/>
    </location>
</feature>
<gene>
    <name evidence="2" type="ORF">V5O48_015368</name>
</gene>
<protein>
    <submittedName>
        <fullName evidence="2">Uncharacterized protein</fullName>
    </submittedName>
</protein>
<reference evidence="2 3" key="1">
    <citation type="submission" date="2024-02" db="EMBL/GenBank/DDBJ databases">
        <title>A draft genome for the cacao thread blight pathogen Marasmius crinis-equi.</title>
        <authorList>
            <person name="Cohen S.P."/>
            <person name="Baruah I.K."/>
            <person name="Amoako-Attah I."/>
            <person name="Bukari Y."/>
            <person name="Meinhardt L.W."/>
            <person name="Bailey B.A."/>
        </authorList>
    </citation>
    <scope>NUCLEOTIDE SEQUENCE [LARGE SCALE GENOMIC DNA]</scope>
    <source>
        <strain evidence="2 3">GH-76</strain>
    </source>
</reference>
<feature type="region of interest" description="Disordered" evidence="1">
    <location>
        <begin position="454"/>
        <end position="488"/>
    </location>
</feature>
<evidence type="ECO:0000313" key="3">
    <source>
        <dbReference type="Proteomes" id="UP001465976"/>
    </source>
</evidence>
<dbReference type="EMBL" id="JBAHYK010001829">
    <property type="protein sequence ID" value="KAL0566638.1"/>
    <property type="molecule type" value="Genomic_DNA"/>
</dbReference>
<feature type="region of interest" description="Disordered" evidence="1">
    <location>
        <begin position="368"/>
        <end position="413"/>
    </location>
</feature>
<feature type="compositionally biased region" description="Polar residues" evidence="1">
    <location>
        <begin position="388"/>
        <end position="405"/>
    </location>
</feature>
<dbReference type="Proteomes" id="UP001465976">
    <property type="component" value="Unassembled WGS sequence"/>
</dbReference>